<dbReference type="Gene3D" id="3.40.50.10190">
    <property type="entry name" value="BRCT domain"/>
    <property type="match status" value="2"/>
</dbReference>
<evidence type="ECO:0000256" key="1">
    <source>
        <dbReference type="ARBA" id="ARBA00004123"/>
    </source>
</evidence>
<dbReference type="GO" id="GO:0070531">
    <property type="term" value="C:BRCA1-A complex"/>
    <property type="evidence" value="ECO:0007669"/>
    <property type="project" value="TreeGrafter"/>
</dbReference>
<keyword evidence="14" id="KW-1185">Reference proteome</keyword>
<feature type="domain" description="BRCT" evidence="12">
    <location>
        <begin position="571"/>
        <end position="657"/>
    </location>
</feature>
<dbReference type="GO" id="GO:0008270">
    <property type="term" value="F:zinc ion binding"/>
    <property type="evidence" value="ECO:0007669"/>
    <property type="project" value="UniProtKB-KW"/>
</dbReference>
<evidence type="ECO:0000256" key="8">
    <source>
        <dbReference type="ARBA" id="ARBA00023204"/>
    </source>
</evidence>
<feature type="repeat" description="ANK" evidence="10">
    <location>
        <begin position="426"/>
        <end position="458"/>
    </location>
</feature>
<proteinExistence type="predicted"/>
<accession>A0A9W9ZY28</accession>
<feature type="domain" description="BRCT" evidence="12">
    <location>
        <begin position="678"/>
        <end position="805"/>
    </location>
</feature>
<dbReference type="GO" id="GO:0004842">
    <property type="term" value="F:ubiquitin-protein transferase activity"/>
    <property type="evidence" value="ECO:0007669"/>
    <property type="project" value="TreeGrafter"/>
</dbReference>
<dbReference type="PANTHER" id="PTHR24171">
    <property type="entry name" value="ANKYRIN REPEAT DOMAIN-CONTAINING PROTEIN 39-RELATED"/>
    <property type="match status" value="1"/>
</dbReference>
<reference evidence="13" key="1">
    <citation type="submission" date="2023-01" db="EMBL/GenBank/DDBJ databases">
        <title>Genome assembly of the deep-sea coral Lophelia pertusa.</title>
        <authorList>
            <person name="Herrera S."/>
            <person name="Cordes E."/>
        </authorList>
    </citation>
    <scope>NUCLEOTIDE SEQUENCE</scope>
    <source>
        <strain evidence="13">USNM1676648</strain>
        <tissue evidence="13">Polyp</tissue>
    </source>
</reference>
<feature type="region of interest" description="Disordered" evidence="11">
    <location>
        <begin position="320"/>
        <end position="425"/>
    </location>
</feature>
<dbReference type="EMBL" id="MU825422">
    <property type="protein sequence ID" value="KAJ7389986.1"/>
    <property type="molecule type" value="Genomic_DNA"/>
</dbReference>
<dbReference type="Pfam" id="PF00533">
    <property type="entry name" value="BRCT"/>
    <property type="match status" value="1"/>
</dbReference>
<dbReference type="FunFam" id="3.40.50.10190:FF:000006">
    <property type="entry name" value="Breast cancer type 1 susceptibility protein homolog"/>
    <property type="match status" value="1"/>
</dbReference>
<evidence type="ECO:0000256" key="6">
    <source>
        <dbReference type="ARBA" id="ARBA00022833"/>
    </source>
</evidence>
<dbReference type="AlphaFoldDB" id="A0A9W9ZY28"/>
<dbReference type="SUPFAM" id="SSF52113">
    <property type="entry name" value="BRCT domain"/>
    <property type="match status" value="2"/>
</dbReference>
<evidence type="ECO:0000256" key="4">
    <source>
        <dbReference type="ARBA" id="ARBA00022763"/>
    </source>
</evidence>
<feature type="compositionally biased region" description="Basic and acidic residues" evidence="11">
    <location>
        <begin position="380"/>
        <end position="391"/>
    </location>
</feature>
<dbReference type="Gene3D" id="1.25.40.20">
    <property type="entry name" value="Ankyrin repeat-containing domain"/>
    <property type="match status" value="1"/>
</dbReference>
<keyword evidence="3" id="KW-0677">Repeat</keyword>
<dbReference type="GO" id="GO:0085020">
    <property type="term" value="P:protein K6-linked ubiquitination"/>
    <property type="evidence" value="ECO:0007669"/>
    <property type="project" value="TreeGrafter"/>
</dbReference>
<evidence type="ECO:0000313" key="13">
    <source>
        <dbReference type="EMBL" id="KAJ7389986.1"/>
    </source>
</evidence>
<name>A0A9W9ZY28_9CNID</name>
<evidence type="ECO:0000259" key="12">
    <source>
        <dbReference type="PROSITE" id="PS50172"/>
    </source>
</evidence>
<feature type="region of interest" description="Disordered" evidence="11">
    <location>
        <begin position="240"/>
        <end position="301"/>
    </location>
</feature>
<evidence type="ECO:0000256" key="5">
    <source>
        <dbReference type="ARBA" id="ARBA00022771"/>
    </source>
</evidence>
<keyword evidence="9" id="KW-0539">Nucleus</keyword>
<dbReference type="PROSITE" id="PS50088">
    <property type="entry name" value="ANK_REPEAT"/>
    <property type="match status" value="3"/>
</dbReference>
<dbReference type="InterPro" id="IPR036770">
    <property type="entry name" value="Ankyrin_rpt-contain_sf"/>
</dbReference>
<evidence type="ECO:0000256" key="3">
    <source>
        <dbReference type="ARBA" id="ARBA00022737"/>
    </source>
</evidence>
<keyword evidence="4" id="KW-0227">DNA damage</keyword>
<evidence type="ECO:0000256" key="2">
    <source>
        <dbReference type="ARBA" id="ARBA00022723"/>
    </source>
</evidence>
<dbReference type="PROSITE" id="PS50172">
    <property type="entry name" value="BRCT"/>
    <property type="match status" value="2"/>
</dbReference>
<evidence type="ECO:0000256" key="7">
    <source>
        <dbReference type="ARBA" id="ARBA00023043"/>
    </source>
</evidence>
<sequence>MIGWQNTRNALGKLEELLTCKVCNCVEKLVGADSKCPECGAFAWVKDMKTNRQLSNTVSMCAKIRMLVGSDDDDNNVKNKTHTSSTTAAVWEETQPTLDQETDSYQFSSPDIVLADKSMNKCDAAVQEISRNNKKIPWKEPVKIKTYSRAKTNKTVKAKIIRCTIGADHGEDRKQDGNSSGAEIVEQDAGKLITFQDGVQSRKQDDDINEIALEEGTCTTFSSNSRAAKRVQAKQKCFGKQLKKRRLKKTSSSLVSPRSDEQNREQNDRLLIENSDNFQFGSEDEDIEIADKDKENVNEKSFTRLRPRDSAITGSLMAMLNKGPLPQGTPNTVKGTPKTRAQKRNSHGAPLRSSLKTAPYNEPRDASRDLTSETMGNEQETIKMTKNDNETPVKPQGNNKRKMPGQNISSPKNSTFCSPAAKKNKRGETPLHVAAIKGCEETVRKLLAEGADPNTKDHAGWTPLHEACNHGYLTITKLLLDHGAMIDIPGGFDHDSPLHDAVTNGRLEVARLLVNKGAPLNVRNKRGLLPIDYAATEEMLSILSTSTPNTDNESSTRITSLLKGSHDSPKVLLATGLSSEQKVNLQKCARILNASIVNEFSLSVTHIVTSTNNKKGVCPRTIKYLNGVLTGKWIVDYEWILKSLRHKAWVDEAPHEVKGTNDAAVETPKRARINSIKQLPGLFDGCQFYFSGEFCPPHPSKEDLIQMVKYGGGKILSREPKPDVDESLCLPTTRESNKVSNHAVSIATVAYHANPSSKQYRCTQYIIYDSLAEKKPHIWNTDSVCSMPLTWLMDCASNFAVLDLE</sequence>
<comment type="caution">
    <text evidence="13">The sequence shown here is derived from an EMBL/GenBank/DDBJ whole genome shotgun (WGS) entry which is preliminary data.</text>
</comment>
<feature type="compositionally biased region" description="Basic and acidic residues" evidence="11">
    <location>
        <begin position="362"/>
        <end position="371"/>
    </location>
</feature>
<organism evidence="13 14">
    <name type="scientific">Desmophyllum pertusum</name>
    <dbReference type="NCBI Taxonomy" id="174260"/>
    <lineage>
        <taxon>Eukaryota</taxon>
        <taxon>Metazoa</taxon>
        <taxon>Cnidaria</taxon>
        <taxon>Anthozoa</taxon>
        <taxon>Hexacorallia</taxon>
        <taxon>Scleractinia</taxon>
        <taxon>Caryophylliina</taxon>
        <taxon>Caryophylliidae</taxon>
        <taxon>Desmophyllum</taxon>
    </lineage>
</organism>
<dbReference type="PRINTS" id="PR01415">
    <property type="entry name" value="ANKYRIN"/>
</dbReference>
<protein>
    <submittedName>
        <fullName evidence="13">BRCA1-associated RING domain protein 1</fullName>
    </submittedName>
</protein>
<keyword evidence="6" id="KW-0862">Zinc</keyword>
<dbReference type="SUPFAM" id="SSF48403">
    <property type="entry name" value="Ankyrin repeat"/>
    <property type="match status" value="1"/>
</dbReference>
<dbReference type="OrthoDB" id="2384350at2759"/>
<comment type="subcellular location">
    <subcellularLocation>
        <location evidence="1">Nucleus</location>
    </subcellularLocation>
</comment>
<dbReference type="GO" id="GO:0006281">
    <property type="term" value="P:DNA repair"/>
    <property type="evidence" value="ECO:0007669"/>
    <property type="project" value="UniProtKB-KW"/>
</dbReference>
<keyword evidence="2" id="KW-0479">Metal-binding</keyword>
<gene>
    <name evidence="13" type="primary">BARD1</name>
    <name evidence="13" type="ORF">OS493_028041</name>
</gene>
<dbReference type="GO" id="GO:0031436">
    <property type="term" value="C:BRCA1-BARD1 complex"/>
    <property type="evidence" value="ECO:0007669"/>
    <property type="project" value="TreeGrafter"/>
</dbReference>
<evidence type="ECO:0000313" key="14">
    <source>
        <dbReference type="Proteomes" id="UP001163046"/>
    </source>
</evidence>
<keyword evidence="5" id="KW-0863">Zinc-finger</keyword>
<feature type="compositionally biased region" description="Basic and acidic residues" evidence="11">
    <location>
        <begin position="258"/>
        <end position="271"/>
    </location>
</feature>
<dbReference type="PANTHER" id="PTHR24171:SF8">
    <property type="entry name" value="BRCA1-ASSOCIATED RING DOMAIN PROTEIN 1"/>
    <property type="match status" value="1"/>
</dbReference>
<feature type="compositionally biased region" description="Polar residues" evidence="11">
    <location>
        <begin position="406"/>
        <end position="417"/>
    </location>
</feature>
<dbReference type="InterPro" id="IPR002110">
    <property type="entry name" value="Ankyrin_rpt"/>
</dbReference>
<dbReference type="PROSITE" id="PS50297">
    <property type="entry name" value="ANK_REP_REGION"/>
    <property type="match status" value="3"/>
</dbReference>
<feature type="compositionally biased region" description="Basic and acidic residues" evidence="11">
    <location>
        <begin position="289"/>
        <end position="301"/>
    </location>
</feature>
<evidence type="ECO:0000256" key="11">
    <source>
        <dbReference type="SAM" id="MobiDB-lite"/>
    </source>
</evidence>
<feature type="repeat" description="ANK" evidence="10">
    <location>
        <begin position="459"/>
        <end position="491"/>
    </location>
</feature>
<dbReference type="CDD" id="cd17734">
    <property type="entry name" value="BRCT_Bard1_rpt1"/>
    <property type="match status" value="1"/>
</dbReference>
<dbReference type="Proteomes" id="UP001163046">
    <property type="component" value="Unassembled WGS sequence"/>
</dbReference>
<dbReference type="Pfam" id="PF12796">
    <property type="entry name" value="Ank_2"/>
    <property type="match status" value="1"/>
</dbReference>
<dbReference type="InterPro" id="IPR001357">
    <property type="entry name" value="BRCT_dom"/>
</dbReference>
<dbReference type="SMART" id="SM00292">
    <property type="entry name" value="BRCT"/>
    <property type="match status" value="2"/>
</dbReference>
<evidence type="ECO:0000256" key="9">
    <source>
        <dbReference type="ARBA" id="ARBA00023242"/>
    </source>
</evidence>
<keyword evidence="8" id="KW-0234">DNA repair</keyword>
<dbReference type="SUPFAM" id="SSF57850">
    <property type="entry name" value="RING/U-box"/>
    <property type="match status" value="1"/>
</dbReference>
<evidence type="ECO:0000256" key="10">
    <source>
        <dbReference type="PROSITE-ProRule" id="PRU00023"/>
    </source>
</evidence>
<keyword evidence="7 10" id="KW-0040">ANK repeat</keyword>
<dbReference type="SMART" id="SM00248">
    <property type="entry name" value="ANK"/>
    <property type="match status" value="3"/>
</dbReference>
<dbReference type="CDD" id="cd17720">
    <property type="entry name" value="BRCT_Bard1_rpt2"/>
    <property type="match status" value="1"/>
</dbReference>
<dbReference type="InterPro" id="IPR036420">
    <property type="entry name" value="BRCT_dom_sf"/>
</dbReference>
<feature type="repeat" description="ANK" evidence="10">
    <location>
        <begin position="493"/>
        <end position="525"/>
    </location>
</feature>